<gene>
    <name evidence="2" type="primary">CPEB2_3</name>
    <name evidence="2" type="ORF">GOODEAATRI_032281</name>
</gene>
<dbReference type="Proteomes" id="UP001476798">
    <property type="component" value="Unassembled WGS sequence"/>
</dbReference>
<accession>A0ABV0MYE5</accession>
<dbReference type="PANTHER" id="PTHR12566">
    <property type="entry name" value="CYTOPLASMIC POLYADENYLATION ELEMENT BINDING PROTEIN CPEB"/>
    <property type="match status" value="1"/>
</dbReference>
<dbReference type="Gene3D" id="3.30.70.330">
    <property type="match status" value="2"/>
</dbReference>
<evidence type="ECO:0000313" key="2">
    <source>
        <dbReference type="EMBL" id="MEQ2163634.1"/>
    </source>
</evidence>
<dbReference type="InterPro" id="IPR034819">
    <property type="entry name" value="CPEB"/>
</dbReference>
<protein>
    <submittedName>
        <fullName evidence="2">Cytoplasmic polyadenylation element-binding protein 2</fullName>
    </submittedName>
</protein>
<comment type="caution">
    <text evidence="2">The sequence shown here is derived from an EMBL/GenBank/DDBJ whole genome shotgun (WGS) entry which is preliminary data.</text>
</comment>
<proteinExistence type="predicted"/>
<dbReference type="InterPro" id="IPR000504">
    <property type="entry name" value="RRM_dom"/>
</dbReference>
<dbReference type="InterPro" id="IPR012677">
    <property type="entry name" value="Nucleotide-bd_a/b_plait_sf"/>
</dbReference>
<evidence type="ECO:0000259" key="1">
    <source>
        <dbReference type="Pfam" id="PF16367"/>
    </source>
</evidence>
<evidence type="ECO:0000313" key="3">
    <source>
        <dbReference type="Proteomes" id="UP001476798"/>
    </source>
</evidence>
<reference evidence="2 3" key="1">
    <citation type="submission" date="2021-06" db="EMBL/GenBank/DDBJ databases">
        <authorList>
            <person name="Palmer J.M."/>
        </authorList>
    </citation>
    <scope>NUCLEOTIDE SEQUENCE [LARGE SCALE GENOMIC DNA]</scope>
    <source>
        <strain evidence="2 3">GA_2019</strain>
        <tissue evidence="2">Muscle</tissue>
    </source>
</reference>
<feature type="domain" description="RRM" evidence="1">
    <location>
        <begin position="15"/>
        <end position="63"/>
    </location>
</feature>
<dbReference type="Pfam" id="PF16367">
    <property type="entry name" value="RRM_7"/>
    <property type="match status" value="1"/>
</dbReference>
<name>A0ABV0MYE5_9TELE</name>
<dbReference type="EMBL" id="JAHRIO010015919">
    <property type="protein sequence ID" value="MEQ2163634.1"/>
    <property type="molecule type" value="Genomic_DNA"/>
</dbReference>
<sequence length="101" mass="11119">MSVHPSLPFLKTIVSSLSGYAFLLFQEEASVQALIDACIEEDLKLYLCVSSPTIKDKPVQIRPWNLSDSDFVMDGSQPLDPRKTIFVGGVPRPLRAGCLPL</sequence>
<dbReference type="PANTHER" id="PTHR12566:SF12">
    <property type="entry name" value="TRANSLATIONAL REGULATOR ORB2"/>
    <property type="match status" value="1"/>
</dbReference>
<organism evidence="2 3">
    <name type="scientific">Goodea atripinnis</name>
    <dbReference type="NCBI Taxonomy" id="208336"/>
    <lineage>
        <taxon>Eukaryota</taxon>
        <taxon>Metazoa</taxon>
        <taxon>Chordata</taxon>
        <taxon>Craniata</taxon>
        <taxon>Vertebrata</taxon>
        <taxon>Euteleostomi</taxon>
        <taxon>Actinopterygii</taxon>
        <taxon>Neopterygii</taxon>
        <taxon>Teleostei</taxon>
        <taxon>Neoteleostei</taxon>
        <taxon>Acanthomorphata</taxon>
        <taxon>Ovalentaria</taxon>
        <taxon>Atherinomorphae</taxon>
        <taxon>Cyprinodontiformes</taxon>
        <taxon>Goodeidae</taxon>
        <taxon>Goodea</taxon>
    </lineage>
</organism>
<keyword evidence="3" id="KW-1185">Reference proteome</keyword>